<reference evidence="4" key="1">
    <citation type="submission" date="2016-10" db="EMBL/GenBank/DDBJ databases">
        <authorList>
            <person name="Varghese N."/>
            <person name="Submissions S."/>
        </authorList>
    </citation>
    <scope>NUCLEOTIDE SEQUENCE [LARGE SCALE GENOMIC DNA]</scope>
    <source>
        <strain evidence="4">IBRC-M 10655</strain>
    </source>
</reference>
<dbReference type="Pfam" id="PF12307">
    <property type="entry name" value="DUF3631"/>
    <property type="match status" value="1"/>
</dbReference>
<dbReference type="InterPro" id="IPR022081">
    <property type="entry name" value="DUF3631"/>
</dbReference>
<dbReference type="RefSeq" id="WP_228770219.1">
    <property type="nucleotide sequence ID" value="NZ_FNDV01000001.1"/>
</dbReference>
<feature type="domain" description="DUF3631" evidence="2">
    <location>
        <begin position="264"/>
        <end position="452"/>
    </location>
</feature>
<keyword evidence="4" id="KW-1185">Reference proteome</keyword>
<sequence length="466" mass="49940">MTTMTESTVDTTLSAIDDVIGDTFAACHHCGRSMAGSVSDDFCCEDCETAWLAARCEPPPVDRGQGPDPTVPETTPERPLASFLGDPPPGAVAKTGAEVLDEVATFVARFNVFPDEHCVPTLALWYAHTHAAAQFYVTPRLILDSAEPGSGKTRVLEVAALLCAAPEMTISATSAALFRMVSAGPITILFDEVDAVFNPKSGGSSEDLRGLLNAGYKNGATVARCVGDAKAMKVQRFPVFAPAALAGIAGGMPPTITTRAITIHMRKRRHDQRVDQFRQRTIERESAPLRDALAAWVASIAEQVGEAAPILPDGVTDRAAEIWEPLLAIADAAGDHWPDTARAACEHFVLHTSTESTSTGVSLLADLRNLFTKHNTDRLPTKTLLADLAQMEEAPWGDLDGKQLDARRMAKELGRFSVKPTTFANPDGTKSKGYVTFATKEQVGLIDAWDRYLPPANADNDENGEG</sequence>
<accession>A0A1H0VB81</accession>
<proteinExistence type="predicted"/>
<evidence type="ECO:0000313" key="4">
    <source>
        <dbReference type="Proteomes" id="UP000199651"/>
    </source>
</evidence>
<evidence type="ECO:0000259" key="2">
    <source>
        <dbReference type="Pfam" id="PF12307"/>
    </source>
</evidence>
<evidence type="ECO:0000313" key="3">
    <source>
        <dbReference type="EMBL" id="SDP75468.1"/>
    </source>
</evidence>
<protein>
    <recommendedName>
        <fullName evidence="2">DUF3631 domain-containing protein</fullName>
    </recommendedName>
</protein>
<dbReference type="EMBL" id="FNJB01000013">
    <property type="protein sequence ID" value="SDP75468.1"/>
    <property type="molecule type" value="Genomic_DNA"/>
</dbReference>
<organism evidence="3 4">
    <name type="scientific">Actinokineospora alba</name>
    <dbReference type="NCBI Taxonomy" id="504798"/>
    <lineage>
        <taxon>Bacteria</taxon>
        <taxon>Bacillati</taxon>
        <taxon>Actinomycetota</taxon>
        <taxon>Actinomycetes</taxon>
        <taxon>Pseudonocardiales</taxon>
        <taxon>Pseudonocardiaceae</taxon>
        <taxon>Actinokineospora</taxon>
    </lineage>
</organism>
<name>A0A1H0VB81_9PSEU</name>
<dbReference type="STRING" id="504798.SAMN05421871_101894"/>
<evidence type="ECO:0000256" key="1">
    <source>
        <dbReference type="SAM" id="MobiDB-lite"/>
    </source>
</evidence>
<gene>
    <name evidence="3" type="ORF">SAMN05192558_113140</name>
</gene>
<dbReference type="Proteomes" id="UP000199651">
    <property type="component" value="Unassembled WGS sequence"/>
</dbReference>
<dbReference type="InterPro" id="IPR027417">
    <property type="entry name" value="P-loop_NTPase"/>
</dbReference>
<dbReference type="AlphaFoldDB" id="A0A1H0VB81"/>
<dbReference type="SUPFAM" id="SSF52540">
    <property type="entry name" value="P-loop containing nucleoside triphosphate hydrolases"/>
    <property type="match status" value="1"/>
</dbReference>
<feature type="region of interest" description="Disordered" evidence="1">
    <location>
        <begin position="58"/>
        <end position="87"/>
    </location>
</feature>